<accession>A0A6A6XBF2</accession>
<keyword evidence="3" id="KW-1185">Reference proteome</keyword>
<feature type="compositionally biased region" description="Basic residues" evidence="1">
    <location>
        <begin position="61"/>
        <end position="71"/>
    </location>
</feature>
<feature type="compositionally biased region" description="Low complexity" evidence="1">
    <location>
        <begin position="391"/>
        <end position="404"/>
    </location>
</feature>
<protein>
    <submittedName>
        <fullName evidence="2">Uncharacterized protein</fullName>
    </submittedName>
</protein>
<evidence type="ECO:0000313" key="2">
    <source>
        <dbReference type="EMBL" id="KAF2793756.1"/>
    </source>
</evidence>
<evidence type="ECO:0000313" key="3">
    <source>
        <dbReference type="Proteomes" id="UP000799757"/>
    </source>
</evidence>
<feature type="compositionally biased region" description="Polar residues" evidence="1">
    <location>
        <begin position="79"/>
        <end position="91"/>
    </location>
</feature>
<proteinExistence type="predicted"/>
<feature type="compositionally biased region" description="Basic and acidic residues" evidence="1">
    <location>
        <begin position="261"/>
        <end position="275"/>
    </location>
</feature>
<feature type="compositionally biased region" description="Basic and acidic residues" evidence="1">
    <location>
        <begin position="100"/>
        <end position="112"/>
    </location>
</feature>
<feature type="compositionally biased region" description="Basic and acidic residues" evidence="1">
    <location>
        <begin position="172"/>
        <end position="186"/>
    </location>
</feature>
<reference evidence="2" key="1">
    <citation type="journal article" date="2020" name="Stud. Mycol.">
        <title>101 Dothideomycetes genomes: a test case for predicting lifestyles and emergence of pathogens.</title>
        <authorList>
            <person name="Haridas S."/>
            <person name="Albert R."/>
            <person name="Binder M."/>
            <person name="Bloem J."/>
            <person name="Labutti K."/>
            <person name="Salamov A."/>
            <person name="Andreopoulos B."/>
            <person name="Baker S."/>
            <person name="Barry K."/>
            <person name="Bills G."/>
            <person name="Bluhm B."/>
            <person name="Cannon C."/>
            <person name="Castanera R."/>
            <person name="Culley D."/>
            <person name="Daum C."/>
            <person name="Ezra D."/>
            <person name="Gonzalez J."/>
            <person name="Henrissat B."/>
            <person name="Kuo A."/>
            <person name="Liang C."/>
            <person name="Lipzen A."/>
            <person name="Lutzoni F."/>
            <person name="Magnuson J."/>
            <person name="Mondo S."/>
            <person name="Nolan M."/>
            <person name="Ohm R."/>
            <person name="Pangilinan J."/>
            <person name="Park H.-J."/>
            <person name="Ramirez L."/>
            <person name="Alfaro M."/>
            <person name="Sun H."/>
            <person name="Tritt A."/>
            <person name="Yoshinaga Y."/>
            <person name="Zwiers L.-H."/>
            <person name="Turgeon B."/>
            <person name="Goodwin S."/>
            <person name="Spatafora J."/>
            <person name="Crous P."/>
            <person name="Grigoriev I."/>
        </authorList>
    </citation>
    <scope>NUCLEOTIDE SEQUENCE</scope>
    <source>
        <strain evidence="2">CBS 109.77</strain>
    </source>
</reference>
<feature type="compositionally biased region" description="Polar residues" evidence="1">
    <location>
        <begin position="317"/>
        <end position="335"/>
    </location>
</feature>
<sequence>MPPKGLYSMPRHHLYGAHNPRRTFNTMDFDEDSDNADTISAPMPQQDGASDLKPESETKEGKKKKKKHSHIPHVESDARATTSVDQRSASPNIKAKRSSQKKEEKLGADHVSHSSARKRKRESEGRKETPSVTRATSVDGFVIGSDMLNSLETSMNDIGASFRNWSNSTENGFEKDPKKEVGRKSNDMMGELNAKPKTSAQTANNPNTNKQKRKSGAEGDHDVKTSKSHTLSSPYTSVPRKSHVPFPPPPQSQMSALSALQKKEQQHQEKGHDSELVIIPETPPSAATKIPPTGRATTAFPKSTFSDALRAAILPPKNQSATPILSSSRSDSDIQTPASSPAATPRPQKKSQKSSDRSFLSPATLEKMLNIQPRATKPPAKLHSRHTSGDSSIETSLPSSGSSISIPASFDRVGMPYARSGASVDPFTQPEIKKKKHREPHEEAKITVFKQKFQHAQKTVNFSDEQDYLDKHLELSAEKVSASSYPCLGKATGCTSKKEKILQEGKEEGNSVVQFQEVGGNDPDAMVDATQRVLKAEDFLMTAVRARIPVPIGPLAGTWTLFCPKYAEHHFDRYSLGQRTLTIYEVVGSMDPGTFTARLNIPPRSTSFVVGSFAAPPHASFRTTVLKIVPEGYKIEVVFLGNGYLQLRADLNLLLRGKPTEMADGKNVYMEFVGKNEKALEWVEKKNELEEEGKRLFAKYGGVDDD</sequence>
<feature type="compositionally biased region" description="Polar residues" evidence="1">
    <location>
        <begin position="196"/>
        <end position="209"/>
    </location>
</feature>
<feature type="compositionally biased region" description="Basic and acidic residues" evidence="1">
    <location>
        <begin position="215"/>
        <end position="225"/>
    </location>
</feature>
<dbReference type="Proteomes" id="UP000799757">
    <property type="component" value="Unassembled WGS sequence"/>
</dbReference>
<name>A0A6A6XBF2_9PLEO</name>
<feature type="compositionally biased region" description="Basic and acidic residues" evidence="1">
    <location>
        <begin position="50"/>
        <end position="60"/>
    </location>
</feature>
<feature type="region of interest" description="Disordered" evidence="1">
    <location>
        <begin position="161"/>
        <end position="404"/>
    </location>
</feature>
<feature type="compositionally biased region" description="Basic residues" evidence="1">
    <location>
        <begin position="10"/>
        <end position="21"/>
    </location>
</feature>
<dbReference type="EMBL" id="MU001915">
    <property type="protein sequence ID" value="KAF2793756.1"/>
    <property type="molecule type" value="Genomic_DNA"/>
</dbReference>
<organism evidence="2 3">
    <name type="scientific">Melanomma pulvis-pyrius CBS 109.77</name>
    <dbReference type="NCBI Taxonomy" id="1314802"/>
    <lineage>
        <taxon>Eukaryota</taxon>
        <taxon>Fungi</taxon>
        <taxon>Dikarya</taxon>
        <taxon>Ascomycota</taxon>
        <taxon>Pezizomycotina</taxon>
        <taxon>Dothideomycetes</taxon>
        <taxon>Pleosporomycetidae</taxon>
        <taxon>Pleosporales</taxon>
        <taxon>Melanommataceae</taxon>
        <taxon>Melanomma</taxon>
    </lineage>
</organism>
<dbReference type="AlphaFoldDB" id="A0A6A6XBF2"/>
<feature type="compositionally biased region" description="Low complexity" evidence="1">
    <location>
        <begin position="336"/>
        <end position="345"/>
    </location>
</feature>
<dbReference type="OrthoDB" id="3685818at2759"/>
<evidence type="ECO:0000256" key="1">
    <source>
        <dbReference type="SAM" id="MobiDB-lite"/>
    </source>
</evidence>
<gene>
    <name evidence="2" type="ORF">K505DRAFT_375111</name>
</gene>
<feature type="region of interest" description="Disordered" evidence="1">
    <location>
        <begin position="1"/>
        <end position="142"/>
    </location>
</feature>